<evidence type="ECO:0000256" key="1">
    <source>
        <dbReference type="ARBA" id="ARBA00004196"/>
    </source>
</evidence>
<name>A0A2S8A833_9FLAO</name>
<dbReference type="GO" id="GO:0030313">
    <property type="term" value="C:cell envelope"/>
    <property type="evidence" value="ECO:0007669"/>
    <property type="project" value="UniProtKB-SubCell"/>
</dbReference>
<dbReference type="RefSeq" id="WP_105247378.1">
    <property type="nucleotide sequence ID" value="NZ_PSZM01000045.1"/>
</dbReference>
<dbReference type="PANTHER" id="PTHR30158:SF23">
    <property type="entry name" value="MULTIDRUG RESISTANCE PROTEIN MEXA"/>
    <property type="match status" value="1"/>
</dbReference>
<dbReference type="Pfam" id="PF25917">
    <property type="entry name" value="BSH_RND"/>
    <property type="match status" value="1"/>
</dbReference>
<comment type="caution">
    <text evidence="6">The sequence shown here is derived from an EMBL/GenBank/DDBJ whole genome shotgun (WGS) entry which is preliminary data.</text>
</comment>
<dbReference type="InterPro" id="IPR058626">
    <property type="entry name" value="MdtA-like_b-barrel"/>
</dbReference>
<dbReference type="Pfam" id="PF25967">
    <property type="entry name" value="RND-MFP_C"/>
    <property type="match status" value="1"/>
</dbReference>
<keyword evidence="7" id="KW-1185">Reference proteome</keyword>
<dbReference type="GO" id="GO:0022857">
    <property type="term" value="F:transmembrane transporter activity"/>
    <property type="evidence" value="ECO:0007669"/>
    <property type="project" value="InterPro"/>
</dbReference>
<proteinExistence type="inferred from homology"/>
<dbReference type="InterPro" id="IPR058625">
    <property type="entry name" value="MdtA-like_BSH"/>
</dbReference>
<evidence type="ECO:0000259" key="4">
    <source>
        <dbReference type="Pfam" id="PF25944"/>
    </source>
</evidence>
<organism evidence="6 7">
    <name type="scientific">Apibacter adventoris</name>
    <dbReference type="NCBI Taxonomy" id="1679466"/>
    <lineage>
        <taxon>Bacteria</taxon>
        <taxon>Pseudomonadati</taxon>
        <taxon>Bacteroidota</taxon>
        <taxon>Flavobacteriia</taxon>
        <taxon>Flavobacteriales</taxon>
        <taxon>Weeksellaceae</taxon>
        <taxon>Apibacter</taxon>
    </lineage>
</organism>
<dbReference type="PROSITE" id="PS51257">
    <property type="entry name" value="PROKAR_LIPOPROTEIN"/>
    <property type="match status" value="1"/>
</dbReference>
<feature type="domain" description="Multidrug resistance protein MdtA-like barrel-sandwich hybrid" evidence="3">
    <location>
        <begin position="69"/>
        <end position="202"/>
    </location>
</feature>
<dbReference type="Gene3D" id="2.40.50.100">
    <property type="match status" value="1"/>
</dbReference>
<reference evidence="6 7" key="1">
    <citation type="submission" date="2018-02" db="EMBL/GenBank/DDBJ databases">
        <title>Genome sequences of Apibacter spp., gut symbionts of Asian honey bees.</title>
        <authorList>
            <person name="Kwong W.K."/>
            <person name="Steele M.I."/>
            <person name="Moran N.A."/>
        </authorList>
    </citation>
    <scope>NUCLEOTIDE SEQUENCE [LARGE SCALE GENOMIC DNA]</scope>
    <source>
        <strain evidence="7">wkB301</strain>
    </source>
</reference>
<dbReference type="NCBIfam" id="TIGR01730">
    <property type="entry name" value="RND_mfp"/>
    <property type="match status" value="1"/>
</dbReference>
<evidence type="ECO:0000259" key="3">
    <source>
        <dbReference type="Pfam" id="PF25917"/>
    </source>
</evidence>
<feature type="domain" description="Multidrug resistance protein MdtA-like beta-barrel" evidence="4">
    <location>
        <begin position="214"/>
        <end position="302"/>
    </location>
</feature>
<dbReference type="AlphaFoldDB" id="A0A2S8A833"/>
<evidence type="ECO:0000256" key="2">
    <source>
        <dbReference type="ARBA" id="ARBA00009477"/>
    </source>
</evidence>
<comment type="subcellular location">
    <subcellularLocation>
        <location evidence="1">Cell envelope</location>
    </subcellularLocation>
</comment>
<evidence type="ECO:0000259" key="5">
    <source>
        <dbReference type="Pfam" id="PF25967"/>
    </source>
</evidence>
<dbReference type="PANTHER" id="PTHR30158">
    <property type="entry name" value="ACRA/E-RELATED COMPONENT OF DRUG EFFLUX TRANSPORTER"/>
    <property type="match status" value="1"/>
</dbReference>
<dbReference type="Gene3D" id="2.40.30.170">
    <property type="match status" value="1"/>
</dbReference>
<protein>
    <submittedName>
        <fullName evidence="6">Efflux RND transporter periplasmic adaptor subunit</fullName>
    </submittedName>
</protein>
<sequence>MKLNKIRIIALLISGAIILGSCGGDEKNKAAAAAAGKQSQVLPYPVKVVTSQTAVLENDYPATIKGKEDIEIRPMVEGFIKSIEVDEGSVVRKGQLLFTLDFPQYTQNIRNAEAAIKTAVAEVNNAEMEVEKVQPLVQKGIVSKYQLQAAQYALQVKRAALNQAQTQLANARINQNYTYITSPVNGVVGSIPLRLGSFVNSSYVLTTVANTSNVYVYFSMNEKQLLDFLKDKPGSTQAEKIRRAEPVKLILSDGTEYIEKGKIETISGIVNTGTGSANFRANFENPQGLLRSGSTGSIRIPVTINNALVIPQKATFELQGQTFAYVVQSNNIVKQTSITVTPLTDGQSFIVNSGLKENDKIVVNNIQNLKDGDQIKPQL</sequence>
<dbReference type="Gene3D" id="2.40.420.20">
    <property type="match status" value="1"/>
</dbReference>
<gene>
    <name evidence="6" type="ORF">C4S77_09735</name>
</gene>
<dbReference type="EMBL" id="PSZM01000045">
    <property type="protein sequence ID" value="PQL90729.1"/>
    <property type="molecule type" value="Genomic_DNA"/>
</dbReference>
<evidence type="ECO:0000313" key="6">
    <source>
        <dbReference type="EMBL" id="PQL90729.1"/>
    </source>
</evidence>
<dbReference type="GO" id="GO:0046677">
    <property type="term" value="P:response to antibiotic"/>
    <property type="evidence" value="ECO:0007669"/>
    <property type="project" value="TreeGrafter"/>
</dbReference>
<dbReference type="SUPFAM" id="SSF111369">
    <property type="entry name" value="HlyD-like secretion proteins"/>
    <property type="match status" value="1"/>
</dbReference>
<dbReference type="Gene3D" id="1.10.287.470">
    <property type="entry name" value="Helix hairpin bin"/>
    <property type="match status" value="1"/>
</dbReference>
<dbReference type="Pfam" id="PF25944">
    <property type="entry name" value="Beta-barrel_RND"/>
    <property type="match status" value="1"/>
</dbReference>
<dbReference type="InterPro" id="IPR006143">
    <property type="entry name" value="RND_pump_MFP"/>
</dbReference>
<dbReference type="OrthoDB" id="9801814at2"/>
<dbReference type="InterPro" id="IPR058627">
    <property type="entry name" value="MdtA-like_C"/>
</dbReference>
<dbReference type="GO" id="GO:0005886">
    <property type="term" value="C:plasma membrane"/>
    <property type="evidence" value="ECO:0007669"/>
    <property type="project" value="TreeGrafter"/>
</dbReference>
<evidence type="ECO:0000313" key="7">
    <source>
        <dbReference type="Proteomes" id="UP000238042"/>
    </source>
</evidence>
<feature type="domain" description="Multidrug resistance protein MdtA-like C-terminal permuted SH3" evidence="5">
    <location>
        <begin position="306"/>
        <end position="367"/>
    </location>
</feature>
<dbReference type="Proteomes" id="UP000238042">
    <property type="component" value="Unassembled WGS sequence"/>
</dbReference>
<comment type="similarity">
    <text evidence="2">Belongs to the membrane fusion protein (MFP) (TC 8.A.1) family.</text>
</comment>
<accession>A0A2S8A833</accession>